<dbReference type="OrthoDB" id="2082416at2"/>
<accession>A0A3E0VJR4</accession>
<feature type="compositionally biased region" description="Basic and acidic residues" evidence="1">
    <location>
        <begin position="119"/>
        <end position="141"/>
    </location>
</feature>
<evidence type="ECO:0000313" key="3">
    <source>
        <dbReference type="Proteomes" id="UP000256486"/>
    </source>
</evidence>
<reference evidence="2 3" key="1">
    <citation type="submission" date="2017-04" db="EMBL/GenBank/DDBJ databases">
        <title>Comparative genome analysis of Subtercola boreus.</title>
        <authorList>
            <person name="Cho Y.-J."/>
            <person name="Cho A."/>
            <person name="Kim O.-S."/>
            <person name="Lee J.-I."/>
        </authorList>
    </citation>
    <scope>NUCLEOTIDE SEQUENCE [LARGE SCALE GENOMIC DNA]</scope>
    <source>
        <strain evidence="2 3">K300</strain>
    </source>
</reference>
<dbReference type="RefSeq" id="WP_116415583.1">
    <property type="nucleotide sequence ID" value="NZ_NBWZ01000001.1"/>
</dbReference>
<protein>
    <recommendedName>
        <fullName evidence="4">Nucleotidyltransferase</fullName>
    </recommendedName>
</protein>
<keyword evidence="3" id="KW-1185">Reference proteome</keyword>
<sequence length="326" mass="35106">MNGIEEVLEQFAAAAGVTADEVKAHRALRDRVADVLTGDIAGGVGRGAIEVLRLVDAGSFRHGTAVRGASRFDVFVVQGGARPKSLARVLQGIRAAVQDALPDLSVSTTSDSVLVDAPTADREREARAGADARTGADARSGIDARSADAPVAVRLRLIPAVEAPDDAGSAVVAIPDAARRWVLNRPGAREQLIDRIDDSHLRSLIRLLLVWKHVNRVPVSSYYLETAVVRQALRQPSFNLLWDLCWAFEQLAHDDLVGLPDLSSPSQVQKVRAAETLGRRIEAQGPIDEAAVHAREAVNAYLDDDRPVVDARLTELFGPSFATFDR</sequence>
<organism evidence="2 3">
    <name type="scientific">Subtercola boreus</name>
    <dbReference type="NCBI Taxonomy" id="120213"/>
    <lineage>
        <taxon>Bacteria</taxon>
        <taxon>Bacillati</taxon>
        <taxon>Actinomycetota</taxon>
        <taxon>Actinomycetes</taxon>
        <taxon>Micrococcales</taxon>
        <taxon>Microbacteriaceae</taxon>
        <taxon>Subtercola</taxon>
    </lineage>
</organism>
<gene>
    <name evidence="2" type="ORF">B7R54_14035</name>
</gene>
<dbReference type="EMBL" id="NBWZ01000001">
    <property type="protein sequence ID" value="RFA10202.1"/>
    <property type="molecule type" value="Genomic_DNA"/>
</dbReference>
<name>A0A3E0VJR4_9MICO</name>
<dbReference type="AlphaFoldDB" id="A0A3E0VJR4"/>
<evidence type="ECO:0000313" key="2">
    <source>
        <dbReference type="EMBL" id="RFA10202.1"/>
    </source>
</evidence>
<evidence type="ECO:0008006" key="4">
    <source>
        <dbReference type="Google" id="ProtNLM"/>
    </source>
</evidence>
<dbReference type="InterPro" id="IPR043519">
    <property type="entry name" value="NT_sf"/>
</dbReference>
<dbReference type="SUPFAM" id="SSF81301">
    <property type="entry name" value="Nucleotidyltransferase"/>
    <property type="match status" value="1"/>
</dbReference>
<feature type="region of interest" description="Disordered" evidence="1">
    <location>
        <begin position="118"/>
        <end position="141"/>
    </location>
</feature>
<comment type="caution">
    <text evidence="2">The sequence shown here is derived from an EMBL/GenBank/DDBJ whole genome shotgun (WGS) entry which is preliminary data.</text>
</comment>
<proteinExistence type="predicted"/>
<dbReference type="Proteomes" id="UP000256486">
    <property type="component" value="Unassembled WGS sequence"/>
</dbReference>
<evidence type="ECO:0000256" key="1">
    <source>
        <dbReference type="SAM" id="MobiDB-lite"/>
    </source>
</evidence>